<dbReference type="PROSITE" id="PS50082">
    <property type="entry name" value="WD_REPEATS_2"/>
    <property type="match status" value="2"/>
</dbReference>
<organism evidence="4 7">
    <name type="scientific">Myxococcus fulvus</name>
    <dbReference type="NCBI Taxonomy" id="33"/>
    <lineage>
        <taxon>Bacteria</taxon>
        <taxon>Pseudomonadati</taxon>
        <taxon>Myxococcota</taxon>
        <taxon>Myxococcia</taxon>
        <taxon>Myxococcales</taxon>
        <taxon>Cystobacterineae</taxon>
        <taxon>Myxococcaceae</taxon>
        <taxon>Myxococcus</taxon>
    </lineage>
</organism>
<feature type="repeat" description="WD" evidence="1">
    <location>
        <begin position="284"/>
        <end position="311"/>
    </location>
</feature>
<dbReference type="SMART" id="SM00320">
    <property type="entry name" value="WD40"/>
    <property type="match status" value="3"/>
</dbReference>
<evidence type="ECO:0000313" key="7">
    <source>
        <dbReference type="Proteomes" id="UP000321514"/>
    </source>
</evidence>
<gene>
    <name evidence="4" type="ORF">MFU01_57350</name>
    <name evidence="5" type="ORF">SAMN05443572_112253</name>
</gene>
<dbReference type="EMBL" id="FOIB01000012">
    <property type="protein sequence ID" value="SEU37830.1"/>
    <property type="molecule type" value="Genomic_DNA"/>
</dbReference>
<evidence type="ECO:0000256" key="1">
    <source>
        <dbReference type="PROSITE-ProRule" id="PRU00221"/>
    </source>
</evidence>
<dbReference type="InterPro" id="IPR015943">
    <property type="entry name" value="WD40/YVTN_repeat-like_dom_sf"/>
</dbReference>
<proteinExistence type="predicted"/>
<dbReference type="RefSeq" id="WP_074958257.1">
    <property type="nucleotide sequence ID" value="NZ_BJXR01000040.1"/>
</dbReference>
<sequence>MTQVLRSDNGSRWTQRSRLGTPAPGRVEFQQVAFSSDGELLVALEHKGGERLRWWRWRDERPLGEVTVSQGVAVQVLPSLGGLAVTDARFQVGLYSLEDGRPLRLGRVPDYEVRGLEVSPDGTRLAMHDLTGSVLLWDTRTWTSLGQLQGPQQEVARLAFSPDGRLLAAACLRGHVVVWDVASGNPILVHVEADEQFVSVAFHPEGTELVATTTGPRIQRFRLRDGGLAGTLQGPVAGSSRATFSPDGGLLTVTRYGFSVLDARTSARVFRHEVDNDFYAANAAFSPDGTVIAWGEDDGTVGLWGLPTESR</sequence>
<keyword evidence="6" id="KW-1185">Reference proteome</keyword>
<dbReference type="PANTHER" id="PTHR19879:SF9">
    <property type="entry name" value="TRANSCRIPTION INITIATION FACTOR TFIID SUBUNIT 5"/>
    <property type="match status" value="1"/>
</dbReference>
<dbReference type="OrthoDB" id="9765809at2"/>
<dbReference type="AlphaFoldDB" id="A0A511TC31"/>
<dbReference type="PROSITE" id="PS50294">
    <property type="entry name" value="WD_REPEATS_REGION"/>
    <property type="match status" value="2"/>
</dbReference>
<comment type="caution">
    <text evidence="4">The sequence shown here is derived from an EMBL/GenBank/DDBJ whole genome shotgun (WGS) entry which is preliminary data.</text>
</comment>
<evidence type="ECO:0000259" key="3">
    <source>
        <dbReference type="Pfam" id="PF12894"/>
    </source>
</evidence>
<feature type="domain" description="Anaphase-promoting complex subunit 4-like WD40" evidence="3">
    <location>
        <begin position="147"/>
        <end position="193"/>
    </location>
</feature>
<dbReference type="InterPro" id="IPR001680">
    <property type="entry name" value="WD40_rpt"/>
</dbReference>
<dbReference type="SUPFAM" id="SSF50978">
    <property type="entry name" value="WD40 repeat-like"/>
    <property type="match status" value="1"/>
</dbReference>
<keyword evidence="1" id="KW-0853">WD repeat</keyword>
<evidence type="ECO:0000313" key="5">
    <source>
        <dbReference type="EMBL" id="SEU37830.1"/>
    </source>
</evidence>
<feature type="compositionally biased region" description="Polar residues" evidence="2">
    <location>
        <begin position="1"/>
        <end position="18"/>
    </location>
</feature>
<reference evidence="5 6" key="1">
    <citation type="submission" date="2016-10" db="EMBL/GenBank/DDBJ databases">
        <authorList>
            <person name="Varghese N."/>
            <person name="Submissions S."/>
        </authorList>
    </citation>
    <scope>NUCLEOTIDE SEQUENCE [LARGE SCALE GENOMIC DNA]</scope>
    <source>
        <strain evidence="5 6">DSM 16525</strain>
    </source>
</reference>
<dbReference type="Pfam" id="PF12894">
    <property type="entry name" value="ANAPC4_WD40"/>
    <property type="match status" value="1"/>
</dbReference>
<evidence type="ECO:0000313" key="4">
    <source>
        <dbReference type="EMBL" id="GEN10698.1"/>
    </source>
</evidence>
<dbReference type="Proteomes" id="UP000183760">
    <property type="component" value="Unassembled WGS sequence"/>
</dbReference>
<feature type="region of interest" description="Disordered" evidence="2">
    <location>
        <begin position="1"/>
        <end position="22"/>
    </location>
</feature>
<feature type="repeat" description="WD" evidence="1">
    <location>
        <begin position="148"/>
        <end position="189"/>
    </location>
</feature>
<dbReference type="Proteomes" id="UP000321514">
    <property type="component" value="Unassembled WGS sequence"/>
</dbReference>
<dbReference type="InterPro" id="IPR036322">
    <property type="entry name" value="WD40_repeat_dom_sf"/>
</dbReference>
<dbReference type="STRING" id="1334629.MFUL124B02_40345"/>
<dbReference type="Gene3D" id="2.130.10.10">
    <property type="entry name" value="YVTN repeat-like/Quinoprotein amine dehydrogenase"/>
    <property type="match status" value="2"/>
</dbReference>
<name>A0A511TC31_MYXFU</name>
<dbReference type="PANTHER" id="PTHR19879">
    <property type="entry name" value="TRANSCRIPTION INITIATION FACTOR TFIID"/>
    <property type="match status" value="1"/>
</dbReference>
<dbReference type="InterPro" id="IPR024977">
    <property type="entry name" value="Apc4-like_WD40_dom"/>
</dbReference>
<protein>
    <submittedName>
        <fullName evidence="5">WD40-like Beta Propeller Repeat</fullName>
    </submittedName>
</protein>
<dbReference type="EMBL" id="BJXR01000040">
    <property type="protein sequence ID" value="GEN10698.1"/>
    <property type="molecule type" value="Genomic_DNA"/>
</dbReference>
<evidence type="ECO:0000256" key="2">
    <source>
        <dbReference type="SAM" id="MobiDB-lite"/>
    </source>
</evidence>
<evidence type="ECO:0000313" key="6">
    <source>
        <dbReference type="Proteomes" id="UP000183760"/>
    </source>
</evidence>
<accession>A0A511TC31</accession>
<reference evidence="4 7" key="2">
    <citation type="submission" date="2019-07" db="EMBL/GenBank/DDBJ databases">
        <title>Whole genome shotgun sequence of Myxococcus fulvus NBRC 100333.</title>
        <authorList>
            <person name="Hosoyama A."/>
            <person name="Uohara A."/>
            <person name="Ohji S."/>
            <person name="Ichikawa N."/>
        </authorList>
    </citation>
    <scope>NUCLEOTIDE SEQUENCE [LARGE SCALE GENOMIC DNA]</scope>
    <source>
        <strain evidence="4 7">NBRC 100333</strain>
    </source>
</reference>